<dbReference type="Proteomes" id="UP001156706">
    <property type="component" value="Unassembled WGS sequence"/>
</dbReference>
<feature type="chain" id="PRO_5046182592" evidence="1">
    <location>
        <begin position="23"/>
        <end position="101"/>
    </location>
</feature>
<reference evidence="3" key="1">
    <citation type="journal article" date="2019" name="Int. J. Syst. Evol. Microbiol.">
        <title>The Global Catalogue of Microorganisms (GCM) 10K type strain sequencing project: providing services to taxonomists for standard genome sequencing and annotation.</title>
        <authorList>
            <consortium name="The Broad Institute Genomics Platform"/>
            <consortium name="The Broad Institute Genome Sequencing Center for Infectious Disease"/>
            <person name="Wu L."/>
            <person name="Ma J."/>
        </authorList>
    </citation>
    <scope>NUCLEOTIDE SEQUENCE [LARGE SCALE GENOMIC DNA]</scope>
    <source>
        <strain evidence="3">NBRC 110044</strain>
    </source>
</reference>
<organism evidence="2 3">
    <name type="scientific">Chitinimonas prasina</name>
    <dbReference type="NCBI Taxonomy" id="1434937"/>
    <lineage>
        <taxon>Bacteria</taxon>
        <taxon>Pseudomonadati</taxon>
        <taxon>Pseudomonadota</taxon>
        <taxon>Betaproteobacteria</taxon>
        <taxon>Neisseriales</taxon>
        <taxon>Chitinibacteraceae</taxon>
        <taxon>Chitinimonas</taxon>
    </lineage>
</organism>
<evidence type="ECO:0000313" key="2">
    <source>
        <dbReference type="EMBL" id="GLR12532.1"/>
    </source>
</evidence>
<comment type="caution">
    <text evidence="2">The sequence shown here is derived from an EMBL/GenBank/DDBJ whole genome shotgun (WGS) entry which is preliminary data.</text>
</comment>
<accession>A0ABQ5YDL0</accession>
<dbReference type="EMBL" id="BSOG01000001">
    <property type="protein sequence ID" value="GLR12532.1"/>
    <property type="molecule type" value="Genomic_DNA"/>
</dbReference>
<protein>
    <submittedName>
        <fullName evidence="2">Uncharacterized protein</fullName>
    </submittedName>
</protein>
<keyword evidence="1" id="KW-0732">Signal</keyword>
<name>A0ABQ5YDL0_9NEIS</name>
<sequence>MLPGKSWGLLLCLAGCFGMAQAAVLHARPGSMKSRASVAWARLETVTPGPYLRGIARPAAPRARLAGLDAIKGARAVVTVSHNGLFSKSGFARFFSRQVPP</sequence>
<proteinExistence type="predicted"/>
<evidence type="ECO:0000256" key="1">
    <source>
        <dbReference type="SAM" id="SignalP"/>
    </source>
</evidence>
<gene>
    <name evidence="2" type="ORF">GCM10007907_13220</name>
</gene>
<feature type="signal peptide" evidence="1">
    <location>
        <begin position="1"/>
        <end position="22"/>
    </location>
</feature>
<evidence type="ECO:0000313" key="3">
    <source>
        <dbReference type="Proteomes" id="UP001156706"/>
    </source>
</evidence>
<keyword evidence="3" id="KW-1185">Reference proteome</keyword>